<feature type="compositionally biased region" description="Basic and acidic residues" evidence="1">
    <location>
        <begin position="73"/>
        <end position="88"/>
    </location>
</feature>
<gene>
    <name evidence="3" type="ORF">GS398_09405</name>
</gene>
<evidence type="ECO:0000256" key="1">
    <source>
        <dbReference type="SAM" id="MobiDB-lite"/>
    </source>
</evidence>
<dbReference type="EMBL" id="WVHS01000002">
    <property type="protein sequence ID" value="MXV15519.1"/>
    <property type="molecule type" value="Genomic_DNA"/>
</dbReference>
<dbReference type="RefSeq" id="WP_160906508.1">
    <property type="nucleotide sequence ID" value="NZ_WVHS01000002.1"/>
</dbReference>
<evidence type="ECO:0000313" key="3">
    <source>
        <dbReference type="EMBL" id="MXV15519.1"/>
    </source>
</evidence>
<feature type="region of interest" description="Disordered" evidence="1">
    <location>
        <begin position="68"/>
        <end position="128"/>
    </location>
</feature>
<protein>
    <submittedName>
        <fullName evidence="3">DUF4890 domain-containing protein</fullName>
    </submittedName>
</protein>
<feature type="compositionally biased region" description="Basic residues" evidence="1">
    <location>
        <begin position="110"/>
        <end position="128"/>
    </location>
</feature>
<dbReference type="Proteomes" id="UP000451233">
    <property type="component" value="Unassembled WGS sequence"/>
</dbReference>
<comment type="caution">
    <text evidence="3">The sequence shown here is derived from an EMBL/GenBank/DDBJ whole genome shotgun (WGS) entry which is preliminary data.</text>
</comment>
<sequence>MKKLMITAALFLAVTGAAMAQTGPGKREQATPEQRAEKMTAHLDKSLSLSSAQREKIYAINLDRAKTMNGKRGKADKQEWKKSAEANENKLLSVLNSDQKKAYQKIKADRHAKHAGRKGKNHPGKQKV</sequence>
<proteinExistence type="predicted"/>
<keyword evidence="2" id="KW-0732">Signal</keyword>
<feature type="signal peptide" evidence="2">
    <location>
        <begin position="1"/>
        <end position="20"/>
    </location>
</feature>
<evidence type="ECO:0000313" key="4">
    <source>
        <dbReference type="Proteomes" id="UP000451233"/>
    </source>
</evidence>
<feature type="compositionally biased region" description="Basic and acidic residues" evidence="1">
    <location>
        <begin position="98"/>
        <end position="109"/>
    </location>
</feature>
<feature type="chain" id="PRO_5029651168" evidence="2">
    <location>
        <begin position="21"/>
        <end position="128"/>
    </location>
</feature>
<keyword evidence="4" id="KW-1185">Reference proteome</keyword>
<name>A0A7K1XXQ9_9SPHI</name>
<organism evidence="3 4">
    <name type="scientific">Hufsiella ginkgonis</name>
    <dbReference type="NCBI Taxonomy" id="2695274"/>
    <lineage>
        <taxon>Bacteria</taxon>
        <taxon>Pseudomonadati</taxon>
        <taxon>Bacteroidota</taxon>
        <taxon>Sphingobacteriia</taxon>
        <taxon>Sphingobacteriales</taxon>
        <taxon>Sphingobacteriaceae</taxon>
        <taxon>Hufsiella</taxon>
    </lineage>
</organism>
<reference evidence="3 4" key="1">
    <citation type="submission" date="2019-11" db="EMBL/GenBank/DDBJ databases">
        <title>Pedobacter sp. HMF7056 Genome sequencing and assembly.</title>
        <authorList>
            <person name="Kang H."/>
            <person name="Kim H."/>
            <person name="Joh K."/>
        </authorList>
    </citation>
    <scope>NUCLEOTIDE SEQUENCE [LARGE SCALE GENOMIC DNA]</scope>
    <source>
        <strain evidence="3 4">HMF7056</strain>
    </source>
</reference>
<evidence type="ECO:0000256" key="2">
    <source>
        <dbReference type="SAM" id="SignalP"/>
    </source>
</evidence>
<accession>A0A7K1XXQ9</accession>
<dbReference type="AlphaFoldDB" id="A0A7K1XXQ9"/>